<dbReference type="GO" id="GO:0005886">
    <property type="term" value="C:plasma membrane"/>
    <property type="evidence" value="ECO:0007669"/>
    <property type="project" value="UniProtKB-SubCell"/>
</dbReference>
<evidence type="ECO:0000256" key="5">
    <source>
        <dbReference type="ARBA" id="ARBA00022989"/>
    </source>
</evidence>
<keyword evidence="5" id="KW-1133">Transmembrane helix</keyword>
<dbReference type="PANTHER" id="PTHR48052">
    <property type="entry name" value="UNNAMED PRODUCT"/>
    <property type="match status" value="1"/>
</dbReference>
<evidence type="ECO:0000256" key="1">
    <source>
        <dbReference type="ARBA" id="ARBA00004236"/>
    </source>
</evidence>
<accession>A0A9N8DM48</accession>
<evidence type="ECO:0000256" key="7">
    <source>
        <dbReference type="ARBA" id="ARBA00023170"/>
    </source>
</evidence>
<dbReference type="EMBL" id="CAICTM010000159">
    <property type="protein sequence ID" value="CAB9503249.1"/>
    <property type="molecule type" value="Genomic_DNA"/>
</dbReference>
<dbReference type="InterPro" id="IPR001611">
    <property type="entry name" value="Leu-rich_rpt"/>
</dbReference>
<evidence type="ECO:0000313" key="11">
    <source>
        <dbReference type="Proteomes" id="UP001153069"/>
    </source>
</evidence>
<evidence type="ECO:0000256" key="8">
    <source>
        <dbReference type="ARBA" id="ARBA00023180"/>
    </source>
</evidence>
<evidence type="ECO:0000256" key="9">
    <source>
        <dbReference type="ARBA" id="ARBA00037847"/>
    </source>
</evidence>
<keyword evidence="4" id="KW-0732">Signal</keyword>
<reference evidence="10" key="1">
    <citation type="submission" date="2020-06" db="EMBL/GenBank/DDBJ databases">
        <authorList>
            <consortium name="Plant Systems Biology data submission"/>
        </authorList>
    </citation>
    <scope>NUCLEOTIDE SEQUENCE</scope>
    <source>
        <strain evidence="10">D6</strain>
    </source>
</reference>
<evidence type="ECO:0000256" key="6">
    <source>
        <dbReference type="ARBA" id="ARBA00023136"/>
    </source>
</evidence>
<evidence type="ECO:0000256" key="2">
    <source>
        <dbReference type="ARBA" id="ARBA00022475"/>
    </source>
</evidence>
<dbReference type="Gene3D" id="3.80.10.10">
    <property type="entry name" value="Ribonuclease Inhibitor"/>
    <property type="match status" value="1"/>
</dbReference>
<name>A0A9N8DM48_9STRA</name>
<keyword evidence="2" id="KW-1003">Cell membrane</keyword>
<keyword evidence="6" id="KW-0472">Membrane</keyword>
<dbReference type="Pfam" id="PF00560">
    <property type="entry name" value="LRR_1"/>
    <property type="match status" value="1"/>
</dbReference>
<dbReference type="PANTHER" id="PTHR48052:SF85">
    <property type="entry name" value="LEUCINE-RICH REPEAT-CONTAINING N-TERMINAL PLANT-TYPE DOMAIN-CONTAINING PROTEIN"/>
    <property type="match status" value="1"/>
</dbReference>
<organism evidence="10 11">
    <name type="scientific">Seminavis robusta</name>
    <dbReference type="NCBI Taxonomy" id="568900"/>
    <lineage>
        <taxon>Eukaryota</taxon>
        <taxon>Sar</taxon>
        <taxon>Stramenopiles</taxon>
        <taxon>Ochrophyta</taxon>
        <taxon>Bacillariophyta</taxon>
        <taxon>Bacillariophyceae</taxon>
        <taxon>Bacillariophycidae</taxon>
        <taxon>Naviculales</taxon>
        <taxon>Naviculaceae</taxon>
        <taxon>Seminavis</taxon>
    </lineage>
</organism>
<dbReference type="Proteomes" id="UP001153069">
    <property type="component" value="Unassembled WGS sequence"/>
</dbReference>
<evidence type="ECO:0000256" key="3">
    <source>
        <dbReference type="ARBA" id="ARBA00022692"/>
    </source>
</evidence>
<dbReference type="SUPFAM" id="SSF52058">
    <property type="entry name" value="L domain-like"/>
    <property type="match status" value="1"/>
</dbReference>
<keyword evidence="11" id="KW-1185">Reference proteome</keyword>
<keyword evidence="8" id="KW-0325">Glycoprotein</keyword>
<proteinExistence type="predicted"/>
<gene>
    <name evidence="10" type="ORF">SEMRO_160_G072160.1</name>
</gene>
<dbReference type="InterPro" id="IPR032675">
    <property type="entry name" value="LRR_dom_sf"/>
</dbReference>
<keyword evidence="7" id="KW-0675">Receptor</keyword>
<comment type="subcellular location">
    <subcellularLocation>
        <location evidence="1">Cell membrane</location>
    </subcellularLocation>
    <subcellularLocation>
        <location evidence="9">Endomembrane system</location>
        <topology evidence="9">Single-pass membrane protein</topology>
    </subcellularLocation>
</comment>
<sequence length="271" mass="30234">MLNRYPTERQIQRFNLVVFYRTANGGNWFHNDNWLSYDVSECQWFSSAPSEEPICDEDDNFITLNLTSNNLSGTFTLTNTFIPSLVIFDVSNNDLDGRVPTAVSSPNLEVLAVSDNRFEGQLVGDGVFAAFKLRVIKIDGNQIVGSSASYVYRFLPHLEILNVTSNLFHGEFNGELRHCPNMTYIGFGHNDICGSIPTEMGVLTHLQELDVSGNPRMQGNIPEELSTLNYLTKLDVSGTRIAGGVPEPICERIEDNLMTLIANCSFVECCM</sequence>
<keyword evidence="3" id="KW-0812">Transmembrane</keyword>
<dbReference type="GO" id="GO:0012505">
    <property type="term" value="C:endomembrane system"/>
    <property type="evidence" value="ECO:0007669"/>
    <property type="project" value="UniProtKB-SubCell"/>
</dbReference>
<protein>
    <submittedName>
        <fullName evidence="10">STYKc</fullName>
    </submittedName>
</protein>
<evidence type="ECO:0000313" key="10">
    <source>
        <dbReference type="EMBL" id="CAB9503249.1"/>
    </source>
</evidence>
<dbReference type="AlphaFoldDB" id="A0A9N8DM48"/>
<evidence type="ECO:0000256" key="4">
    <source>
        <dbReference type="ARBA" id="ARBA00022729"/>
    </source>
</evidence>
<comment type="caution">
    <text evidence="10">The sequence shown here is derived from an EMBL/GenBank/DDBJ whole genome shotgun (WGS) entry which is preliminary data.</text>
</comment>
<dbReference type="OrthoDB" id="442066at2759"/>